<keyword evidence="4 6" id="KW-1133">Transmembrane helix</keyword>
<evidence type="ECO:0000256" key="4">
    <source>
        <dbReference type="ARBA" id="ARBA00022989"/>
    </source>
</evidence>
<name>A0A498QPM8_9MYCO</name>
<organism evidence="7 8">
    <name type="scientific">Mycobacterium pseudokansasii</name>
    <dbReference type="NCBI Taxonomy" id="2341080"/>
    <lineage>
        <taxon>Bacteria</taxon>
        <taxon>Bacillati</taxon>
        <taxon>Actinomycetota</taxon>
        <taxon>Actinomycetes</taxon>
        <taxon>Mycobacteriales</taxon>
        <taxon>Mycobacteriaceae</taxon>
        <taxon>Mycobacterium</taxon>
    </lineage>
</organism>
<gene>
    <name evidence="7" type="ORF">LAUMK142_02988</name>
</gene>
<dbReference type="SUPFAM" id="SSF103473">
    <property type="entry name" value="MFS general substrate transporter"/>
    <property type="match status" value="1"/>
</dbReference>
<evidence type="ECO:0000256" key="3">
    <source>
        <dbReference type="ARBA" id="ARBA00022692"/>
    </source>
</evidence>
<evidence type="ECO:0000256" key="2">
    <source>
        <dbReference type="ARBA" id="ARBA00022448"/>
    </source>
</evidence>
<keyword evidence="8" id="KW-1185">Reference proteome</keyword>
<dbReference type="Proteomes" id="UP000268285">
    <property type="component" value="Unassembled WGS sequence"/>
</dbReference>
<dbReference type="AlphaFoldDB" id="A0A498QPM8"/>
<evidence type="ECO:0000256" key="1">
    <source>
        <dbReference type="ARBA" id="ARBA00004141"/>
    </source>
</evidence>
<feature type="transmembrane region" description="Helical" evidence="6">
    <location>
        <begin position="6"/>
        <end position="27"/>
    </location>
</feature>
<dbReference type="InterPro" id="IPR036259">
    <property type="entry name" value="MFS_trans_sf"/>
</dbReference>
<dbReference type="GO" id="GO:0005886">
    <property type="term" value="C:plasma membrane"/>
    <property type="evidence" value="ECO:0007669"/>
    <property type="project" value="TreeGrafter"/>
</dbReference>
<evidence type="ECO:0000256" key="5">
    <source>
        <dbReference type="ARBA" id="ARBA00023136"/>
    </source>
</evidence>
<evidence type="ECO:0000256" key="6">
    <source>
        <dbReference type="SAM" id="Phobius"/>
    </source>
</evidence>
<sequence length="95" mass="9922">MVGRTGRYKVFPVTGTALMAVAFVLMSRMDATTPAVVQSLYLLVLGAGIGLSMQVLVFVVQSTSDFEDLGVATSGVTFSAPSAARSVRRSSARCS</sequence>
<proteinExistence type="predicted"/>
<evidence type="ECO:0000313" key="7">
    <source>
        <dbReference type="EMBL" id="VBA51209.1"/>
    </source>
</evidence>
<dbReference type="EMBL" id="UPHU01000001">
    <property type="protein sequence ID" value="VBA51209.1"/>
    <property type="molecule type" value="Genomic_DNA"/>
</dbReference>
<feature type="transmembrane region" description="Helical" evidence="6">
    <location>
        <begin position="39"/>
        <end position="60"/>
    </location>
</feature>
<keyword evidence="3 6" id="KW-0812">Transmembrane</keyword>
<dbReference type="PANTHER" id="PTHR23501:SF197">
    <property type="entry name" value="COMD"/>
    <property type="match status" value="1"/>
</dbReference>
<dbReference type="GO" id="GO:0022857">
    <property type="term" value="F:transmembrane transporter activity"/>
    <property type="evidence" value="ECO:0007669"/>
    <property type="project" value="TreeGrafter"/>
</dbReference>
<keyword evidence="5 6" id="KW-0472">Membrane</keyword>
<dbReference type="PANTHER" id="PTHR23501">
    <property type="entry name" value="MAJOR FACILITATOR SUPERFAMILY"/>
    <property type="match status" value="1"/>
</dbReference>
<protein>
    <submittedName>
        <fullName evidence="7">Uncharacterized protein</fullName>
    </submittedName>
</protein>
<evidence type="ECO:0000313" key="8">
    <source>
        <dbReference type="Proteomes" id="UP000268285"/>
    </source>
</evidence>
<keyword evidence="2" id="KW-0813">Transport</keyword>
<accession>A0A498QPM8</accession>
<comment type="subcellular location">
    <subcellularLocation>
        <location evidence="1">Membrane</location>
        <topology evidence="1">Multi-pass membrane protein</topology>
    </subcellularLocation>
</comment>
<reference evidence="7 8" key="1">
    <citation type="submission" date="2018-09" db="EMBL/GenBank/DDBJ databases">
        <authorList>
            <person name="Tagini F."/>
        </authorList>
    </citation>
    <scope>NUCLEOTIDE SEQUENCE [LARGE SCALE GENOMIC DNA]</scope>
    <source>
        <strain evidence="7 8">MK142</strain>
    </source>
</reference>